<dbReference type="InterPro" id="IPR005653">
    <property type="entry name" value="OstA-like_N"/>
</dbReference>
<sequence length="193" mass="20566">MRAGPVMHCCSIYKTLTLAGLLVATGLIPLAAPTGALAQATKSKMDGLKLSNDQPIQIESDQLEIREQDKTALFSGNVKVVQGTTTLQSGNMTVKYRGEGTSVTSGNADIENIDVTDKVFLSSGTQQATADRGHFDMDSQVFTLEGDRVVLSEGQNVFVGCKLTVQMNSGEAKLDACGGRVQIQLDPKSQKKQ</sequence>
<name>A0AAJ1BXD8_9HYPH</name>
<dbReference type="Proteomes" id="UP001155380">
    <property type="component" value="Unassembled WGS sequence"/>
</dbReference>
<protein>
    <submittedName>
        <fullName evidence="4">LptA/OstA family protein</fullName>
    </submittedName>
</protein>
<dbReference type="EMBL" id="JAMXLX010000004">
    <property type="protein sequence ID" value="MCO5958017.1"/>
    <property type="molecule type" value="Genomic_DNA"/>
</dbReference>
<organism evidence="4 5">
    <name type="scientific">Ciceribacter sichuanensis</name>
    <dbReference type="NCBI Taxonomy" id="2949647"/>
    <lineage>
        <taxon>Bacteria</taxon>
        <taxon>Pseudomonadati</taxon>
        <taxon>Pseudomonadota</taxon>
        <taxon>Alphaproteobacteria</taxon>
        <taxon>Hyphomicrobiales</taxon>
        <taxon>Rhizobiaceae</taxon>
        <taxon>Ciceribacter</taxon>
    </lineage>
</organism>
<comment type="caution">
    <text evidence="4">The sequence shown here is derived from an EMBL/GenBank/DDBJ whole genome shotgun (WGS) entry which is preliminary data.</text>
</comment>
<feature type="signal peptide" evidence="2">
    <location>
        <begin position="1"/>
        <end position="38"/>
    </location>
</feature>
<dbReference type="GO" id="GO:0015920">
    <property type="term" value="P:lipopolysaccharide transport"/>
    <property type="evidence" value="ECO:0007669"/>
    <property type="project" value="TreeGrafter"/>
</dbReference>
<keyword evidence="1 2" id="KW-0732">Signal</keyword>
<evidence type="ECO:0000259" key="3">
    <source>
        <dbReference type="Pfam" id="PF03968"/>
    </source>
</evidence>
<dbReference type="GO" id="GO:0017089">
    <property type="term" value="F:glycolipid transfer activity"/>
    <property type="evidence" value="ECO:0007669"/>
    <property type="project" value="TreeGrafter"/>
</dbReference>
<dbReference type="Pfam" id="PF03968">
    <property type="entry name" value="LptD_N"/>
    <property type="match status" value="1"/>
</dbReference>
<dbReference type="PANTHER" id="PTHR36504">
    <property type="entry name" value="LIPOPOLYSACCHARIDE EXPORT SYSTEM PROTEIN LPTA"/>
    <property type="match status" value="1"/>
</dbReference>
<dbReference type="Gene3D" id="2.60.450.10">
    <property type="entry name" value="Lipopolysaccharide (LPS) transport protein A like domain"/>
    <property type="match status" value="1"/>
</dbReference>
<evidence type="ECO:0000313" key="4">
    <source>
        <dbReference type="EMBL" id="MCO5958017.1"/>
    </source>
</evidence>
<proteinExistence type="predicted"/>
<dbReference type="AlphaFoldDB" id="A0AAJ1BXD8"/>
<feature type="domain" description="Organic solvent tolerance-like N-terminal" evidence="3">
    <location>
        <begin position="57"/>
        <end position="170"/>
    </location>
</feature>
<dbReference type="GO" id="GO:0030288">
    <property type="term" value="C:outer membrane-bounded periplasmic space"/>
    <property type="evidence" value="ECO:0007669"/>
    <property type="project" value="TreeGrafter"/>
</dbReference>
<dbReference type="GO" id="GO:0009279">
    <property type="term" value="C:cell outer membrane"/>
    <property type="evidence" value="ECO:0007669"/>
    <property type="project" value="TreeGrafter"/>
</dbReference>
<evidence type="ECO:0000256" key="1">
    <source>
        <dbReference type="ARBA" id="ARBA00022729"/>
    </source>
</evidence>
<accession>A0AAJ1BXD8</accession>
<evidence type="ECO:0000313" key="5">
    <source>
        <dbReference type="Proteomes" id="UP001155380"/>
    </source>
</evidence>
<evidence type="ECO:0000256" key="2">
    <source>
        <dbReference type="SAM" id="SignalP"/>
    </source>
</evidence>
<reference evidence="4" key="1">
    <citation type="submission" date="2022-06" db="EMBL/GenBank/DDBJ databases">
        <authorList>
            <person name="Sun Q."/>
        </authorList>
    </citation>
    <scope>NUCLEOTIDE SEQUENCE</scope>
    <source>
        <strain evidence="4">S101</strain>
    </source>
</reference>
<feature type="chain" id="PRO_5042468865" evidence="2">
    <location>
        <begin position="39"/>
        <end position="193"/>
    </location>
</feature>
<dbReference type="InterPro" id="IPR052037">
    <property type="entry name" value="LPS_export_LptA"/>
</dbReference>
<dbReference type="PANTHER" id="PTHR36504:SF1">
    <property type="entry name" value="LIPOPOLYSACCHARIDE EXPORT SYSTEM PROTEIN LPTA"/>
    <property type="match status" value="1"/>
</dbReference>
<gene>
    <name evidence="4" type="ORF">NBH21_14650</name>
</gene>